<evidence type="ECO:0000256" key="1">
    <source>
        <dbReference type="SAM" id="MobiDB-lite"/>
    </source>
</evidence>
<evidence type="ECO:0000313" key="3">
    <source>
        <dbReference type="Proteomes" id="UP001230504"/>
    </source>
</evidence>
<gene>
    <name evidence="2" type="ORF">LY79DRAFT_564515</name>
</gene>
<evidence type="ECO:0000313" key="2">
    <source>
        <dbReference type="EMBL" id="KAK1579303.1"/>
    </source>
</evidence>
<dbReference type="Proteomes" id="UP001230504">
    <property type="component" value="Unassembled WGS sequence"/>
</dbReference>
<comment type="caution">
    <text evidence="2">The sequence shown here is derived from an EMBL/GenBank/DDBJ whole genome shotgun (WGS) entry which is preliminary data.</text>
</comment>
<name>A0AAD8PRE0_9PEZI</name>
<dbReference type="EMBL" id="JAHLJV010000068">
    <property type="protein sequence ID" value="KAK1579303.1"/>
    <property type="molecule type" value="Genomic_DNA"/>
</dbReference>
<feature type="region of interest" description="Disordered" evidence="1">
    <location>
        <begin position="88"/>
        <end position="110"/>
    </location>
</feature>
<reference evidence="2" key="1">
    <citation type="submission" date="2021-06" db="EMBL/GenBank/DDBJ databases">
        <title>Comparative genomics, transcriptomics and evolutionary studies reveal genomic signatures of adaptation to plant cell wall in hemibiotrophic fungi.</title>
        <authorList>
            <consortium name="DOE Joint Genome Institute"/>
            <person name="Baroncelli R."/>
            <person name="Diaz J.F."/>
            <person name="Benocci T."/>
            <person name="Peng M."/>
            <person name="Battaglia E."/>
            <person name="Haridas S."/>
            <person name="Andreopoulos W."/>
            <person name="Labutti K."/>
            <person name="Pangilinan J."/>
            <person name="Floch G.L."/>
            <person name="Makela M.R."/>
            <person name="Henrissat B."/>
            <person name="Grigoriev I.V."/>
            <person name="Crouch J.A."/>
            <person name="De Vries R.P."/>
            <person name="Sukno S.A."/>
            <person name="Thon M.R."/>
        </authorList>
    </citation>
    <scope>NUCLEOTIDE SEQUENCE</scope>
    <source>
        <strain evidence="2">CBS 125086</strain>
    </source>
</reference>
<feature type="compositionally biased region" description="Basic residues" evidence="1">
    <location>
        <begin position="89"/>
        <end position="102"/>
    </location>
</feature>
<protein>
    <submittedName>
        <fullName evidence="2">Uncharacterized protein</fullName>
    </submittedName>
</protein>
<dbReference type="AlphaFoldDB" id="A0AAD8PRE0"/>
<keyword evidence="3" id="KW-1185">Reference proteome</keyword>
<dbReference type="GeneID" id="85442905"/>
<feature type="region of interest" description="Disordered" evidence="1">
    <location>
        <begin position="1"/>
        <end position="42"/>
    </location>
</feature>
<proteinExistence type="predicted"/>
<organism evidence="2 3">
    <name type="scientific">Colletotrichum navitas</name>
    <dbReference type="NCBI Taxonomy" id="681940"/>
    <lineage>
        <taxon>Eukaryota</taxon>
        <taxon>Fungi</taxon>
        <taxon>Dikarya</taxon>
        <taxon>Ascomycota</taxon>
        <taxon>Pezizomycotina</taxon>
        <taxon>Sordariomycetes</taxon>
        <taxon>Hypocreomycetidae</taxon>
        <taxon>Glomerellales</taxon>
        <taxon>Glomerellaceae</taxon>
        <taxon>Colletotrichum</taxon>
        <taxon>Colletotrichum graminicola species complex</taxon>
    </lineage>
</organism>
<sequence length="220" mass="24962">MTTGHHSCPDNRRHNPLDHGWPLQKPPKTRGANYMQQTRQASLSDVISSSAVGVKPNPESMARLQQVNTNTWLFIQLHFRLQLDNTKKPVTRHASPRARVPSRRSATLASSRSRLFGKGKTVCPAAVTRWFDRYMRGLAQPQIGHDITKNAVLSDLRQIRGVSHLFQCRRNATILPASARKPDGGPSIYLLRPHGQRGPQFKHIVYQDNMSPLFENHRKK</sequence>
<accession>A0AAD8PRE0</accession>
<dbReference type="RefSeq" id="XP_060410438.1">
    <property type="nucleotide sequence ID" value="XM_060558665.1"/>
</dbReference>
<feature type="compositionally biased region" description="Basic and acidic residues" evidence="1">
    <location>
        <begin position="7"/>
        <end position="17"/>
    </location>
</feature>